<proteinExistence type="predicted"/>
<protein>
    <recommendedName>
        <fullName evidence="1">Protein kinase domain-containing protein</fullName>
    </recommendedName>
</protein>
<dbReference type="Pfam" id="PF07714">
    <property type="entry name" value="PK_Tyr_Ser-Thr"/>
    <property type="match status" value="1"/>
</dbReference>
<organism evidence="2 3">
    <name type="scientific">Emydomyces testavorans</name>
    <dbReference type="NCBI Taxonomy" id="2070801"/>
    <lineage>
        <taxon>Eukaryota</taxon>
        <taxon>Fungi</taxon>
        <taxon>Dikarya</taxon>
        <taxon>Ascomycota</taxon>
        <taxon>Pezizomycotina</taxon>
        <taxon>Eurotiomycetes</taxon>
        <taxon>Eurotiomycetidae</taxon>
        <taxon>Onygenales</taxon>
        <taxon>Nannizziopsiaceae</taxon>
        <taxon>Emydomyces</taxon>
    </lineage>
</organism>
<dbReference type="GO" id="GO:0004672">
    <property type="term" value="F:protein kinase activity"/>
    <property type="evidence" value="ECO:0007669"/>
    <property type="project" value="InterPro"/>
</dbReference>
<dbReference type="GO" id="GO:0005737">
    <property type="term" value="C:cytoplasm"/>
    <property type="evidence" value="ECO:0007669"/>
    <property type="project" value="TreeGrafter"/>
</dbReference>
<dbReference type="Gene3D" id="1.10.510.10">
    <property type="entry name" value="Transferase(Phosphotransferase) domain 1"/>
    <property type="match status" value="1"/>
</dbReference>
<dbReference type="SUPFAM" id="SSF56112">
    <property type="entry name" value="Protein kinase-like (PK-like)"/>
    <property type="match status" value="1"/>
</dbReference>
<dbReference type="EMBL" id="CP120627">
    <property type="protein sequence ID" value="WEW56411.1"/>
    <property type="molecule type" value="Genomic_DNA"/>
</dbReference>
<reference evidence="2" key="1">
    <citation type="submission" date="2023-03" db="EMBL/GenBank/DDBJ databases">
        <title>Emydomyces testavorans Genome Sequence.</title>
        <authorList>
            <person name="Hoyer L."/>
        </authorList>
    </citation>
    <scope>NUCLEOTIDE SEQUENCE</scope>
    <source>
        <strain evidence="2">16-2883</strain>
    </source>
</reference>
<evidence type="ECO:0000313" key="2">
    <source>
        <dbReference type="EMBL" id="WEW56411.1"/>
    </source>
</evidence>
<evidence type="ECO:0000313" key="3">
    <source>
        <dbReference type="Proteomes" id="UP001219355"/>
    </source>
</evidence>
<name>A0AAF0IH98_9EURO</name>
<accession>A0AAF0IH98</accession>
<sequence>MAPRLIQEGKIQILGQTLNSVVYSVSSDSKTGFAADSPSVLKGGTVWYEGREALGPGKSAEESDERARKEASIYDVLGHHDRILGYLGLEVAVISEGAAPKAWAVRLERAPYGALRDYIVNNKANPPDERTRLQLAMQFAEGVAHIHRRGVVWGDLSTRNALLFDDWCIKLGDFAHSDLVENYPEDWYMCETRYCPPGSDRPHRNTVGTMNREIFALGTAIYEIVEWKVPYGPVTEVSEDEVTTALADGNWPQLNTGNPAEAIIRGCWEYKYESSQRVLDDLRCLGKDTTRHNLNVVEN</sequence>
<dbReference type="InterPro" id="IPR011009">
    <property type="entry name" value="Kinase-like_dom_sf"/>
</dbReference>
<dbReference type="GO" id="GO:0005524">
    <property type="term" value="F:ATP binding"/>
    <property type="evidence" value="ECO:0007669"/>
    <property type="project" value="InterPro"/>
</dbReference>
<dbReference type="AlphaFoldDB" id="A0AAF0IH98"/>
<gene>
    <name evidence="2" type="ORF">PRK78_001854</name>
</gene>
<keyword evidence="3" id="KW-1185">Reference proteome</keyword>
<dbReference type="InterPro" id="IPR000719">
    <property type="entry name" value="Prot_kinase_dom"/>
</dbReference>
<dbReference type="Proteomes" id="UP001219355">
    <property type="component" value="Chromosome 1"/>
</dbReference>
<dbReference type="PROSITE" id="PS50011">
    <property type="entry name" value="PROTEIN_KINASE_DOM"/>
    <property type="match status" value="1"/>
</dbReference>
<evidence type="ECO:0000259" key="1">
    <source>
        <dbReference type="PROSITE" id="PS50011"/>
    </source>
</evidence>
<dbReference type="InterPro" id="IPR050167">
    <property type="entry name" value="Ser_Thr_protein_kinase"/>
</dbReference>
<dbReference type="GO" id="GO:0007165">
    <property type="term" value="P:signal transduction"/>
    <property type="evidence" value="ECO:0007669"/>
    <property type="project" value="TreeGrafter"/>
</dbReference>
<feature type="domain" description="Protein kinase" evidence="1">
    <location>
        <begin position="1"/>
        <end position="295"/>
    </location>
</feature>
<dbReference type="PANTHER" id="PTHR23257">
    <property type="entry name" value="SERINE-THREONINE PROTEIN KINASE"/>
    <property type="match status" value="1"/>
</dbReference>
<dbReference type="InterPro" id="IPR001245">
    <property type="entry name" value="Ser-Thr/Tyr_kinase_cat_dom"/>
</dbReference>